<dbReference type="InterPro" id="IPR011047">
    <property type="entry name" value="Quinoprotein_ADH-like_sf"/>
</dbReference>
<comment type="caution">
    <text evidence="8">The sequence shown here is derived from an EMBL/GenBank/DDBJ whole genome shotgun (WGS) entry which is preliminary data.</text>
</comment>
<dbReference type="InterPro" id="IPR033270">
    <property type="entry name" value="VPRBP/DCAF1"/>
</dbReference>
<evidence type="ECO:0000256" key="6">
    <source>
        <dbReference type="SAM" id="MobiDB-lite"/>
    </source>
</evidence>
<feature type="compositionally biased region" description="Acidic residues" evidence="6">
    <location>
        <begin position="1624"/>
        <end position="1633"/>
    </location>
</feature>
<evidence type="ECO:0000256" key="1">
    <source>
        <dbReference type="ARBA" id="ARBA00004123"/>
    </source>
</evidence>
<dbReference type="InterPro" id="IPR011989">
    <property type="entry name" value="ARM-like"/>
</dbReference>
<keyword evidence="5" id="KW-0539">Nucleus</keyword>
<dbReference type="STRING" id="4790.A0A0W8CX39"/>
<comment type="subcellular location">
    <subcellularLocation>
        <location evidence="1">Nucleus</location>
    </subcellularLocation>
</comment>
<reference evidence="8 9" key="1">
    <citation type="submission" date="2015-11" db="EMBL/GenBank/DDBJ databases">
        <title>Genomes and virulence difference between two physiological races of Phytophthora nicotianae.</title>
        <authorList>
            <person name="Liu H."/>
            <person name="Ma X."/>
            <person name="Yu H."/>
            <person name="Fang D."/>
            <person name="Li Y."/>
            <person name="Wang X."/>
            <person name="Wang W."/>
            <person name="Dong Y."/>
            <person name="Xiao B."/>
        </authorList>
    </citation>
    <scope>NUCLEOTIDE SEQUENCE [LARGE SCALE GENOMIC DNA]</scope>
    <source>
        <strain evidence="8">Race 0</strain>
        <strain evidence="9">race 0</strain>
    </source>
</reference>
<comment type="pathway">
    <text evidence="2">Protein modification; protein ubiquitination.</text>
</comment>
<evidence type="ECO:0000256" key="2">
    <source>
        <dbReference type="ARBA" id="ARBA00004906"/>
    </source>
</evidence>
<dbReference type="Gene3D" id="1.25.10.10">
    <property type="entry name" value="Leucine-rich Repeat Variant"/>
    <property type="match status" value="1"/>
</dbReference>
<name>A0A0W8CX39_PHYNI</name>
<keyword evidence="4" id="KW-0833">Ubl conjugation pathway</keyword>
<dbReference type="InterPro" id="IPR016024">
    <property type="entry name" value="ARM-type_fold"/>
</dbReference>
<dbReference type="SMART" id="SM00667">
    <property type="entry name" value="LisH"/>
    <property type="match status" value="1"/>
</dbReference>
<dbReference type="Pfam" id="PF08513">
    <property type="entry name" value="LisH"/>
    <property type="match status" value="1"/>
</dbReference>
<evidence type="ECO:0000256" key="3">
    <source>
        <dbReference type="ARBA" id="ARBA00008845"/>
    </source>
</evidence>
<evidence type="ECO:0000313" key="8">
    <source>
        <dbReference type="EMBL" id="KUF88766.1"/>
    </source>
</evidence>
<evidence type="ECO:0000256" key="5">
    <source>
        <dbReference type="ARBA" id="ARBA00023242"/>
    </source>
</evidence>
<organism evidence="8 9">
    <name type="scientific">Phytophthora nicotianae</name>
    <name type="common">Potato buckeye rot agent</name>
    <name type="synonym">Phytophthora parasitica</name>
    <dbReference type="NCBI Taxonomy" id="4792"/>
    <lineage>
        <taxon>Eukaryota</taxon>
        <taxon>Sar</taxon>
        <taxon>Stramenopiles</taxon>
        <taxon>Oomycota</taxon>
        <taxon>Peronosporomycetes</taxon>
        <taxon>Peronosporales</taxon>
        <taxon>Peronosporaceae</taxon>
        <taxon>Phytophthora</taxon>
    </lineage>
</organism>
<feature type="region of interest" description="Disordered" evidence="6">
    <location>
        <begin position="965"/>
        <end position="995"/>
    </location>
</feature>
<evidence type="ECO:0000256" key="4">
    <source>
        <dbReference type="ARBA" id="ARBA00022786"/>
    </source>
</evidence>
<dbReference type="PANTHER" id="PTHR13129:SF4">
    <property type="entry name" value="DDB1- AND CUL4-ASSOCIATED FACTOR 1"/>
    <property type="match status" value="1"/>
</dbReference>
<dbReference type="InterPro" id="IPR015943">
    <property type="entry name" value="WD40/YVTN_repeat-like_dom_sf"/>
</dbReference>
<dbReference type="SUPFAM" id="SSF50998">
    <property type="entry name" value="Quinoprotein alcohol dehydrogenase-like"/>
    <property type="match status" value="1"/>
</dbReference>
<evidence type="ECO:0000313" key="7">
    <source>
        <dbReference type="EMBL" id="KUF80636.1"/>
    </source>
</evidence>
<dbReference type="SUPFAM" id="SSF48371">
    <property type="entry name" value="ARM repeat"/>
    <property type="match status" value="1"/>
</dbReference>
<dbReference type="OrthoDB" id="27563at2759"/>
<dbReference type="UniPathway" id="UPA00143"/>
<dbReference type="Proteomes" id="UP000052943">
    <property type="component" value="Unassembled WGS sequence"/>
</dbReference>
<dbReference type="EMBL" id="LNFO01001783">
    <property type="protein sequence ID" value="KUF88766.1"/>
    <property type="molecule type" value="Genomic_DNA"/>
</dbReference>
<comment type="similarity">
    <text evidence="3">Belongs to the VPRBP/DCAF1 family.</text>
</comment>
<dbReference type="GO" id="GO:0016567">
    <property type="term" value="P:protein ubiquitination"/>
    <property type="evidence" value="ECO:0007669"/>
    <property type="project" value="UniProtKB-UniPathway"/>
</dbReference>
<dbReference type="Gene3D" id="2.130.10.10">
    <property type="entry name" value="YVTN repeat-like/Quinoprotein amine dehydrogenase"/>
    <property type="match status" value="1"/>
</dbReference>
<proteinExistence type="inferred from homology"/>
<gene>
    <name evidence="8" type="ORF">AM587_10004816</name>
    <name evidence="7" type="ORF">AM587_10006371</name>
</gene>
<dbReference type="PROSITE" id="PS50896">
    <property type="entry name" value="LISH"/>
    <property type="match status" value="1"/>
</dbReference>
<feature type="region of interest" description="Disordered" evidence="6">
    <location>
        <begin position="1552"/>
        <end position="1638"/>
    </location>
</feature>
<feature type="compositionally biased region" description="Acidic residues" evidence="6">
    <location>
        <begin position="1555"/>
        <end position="1616"/>
    </location>
</feature>
<accession>A0A0W8CX39</accession>
<dbReference type="PANTHER" id="PTHR13129">
    <property type="entry name" value="VPRBP PROTEIN-RELATED"/>
    <property type="match status" value="1"/>
</dbReference>
<feature type="region of interest" description="Disordered" evidence="6">
    <location>
        <begin position="243"/>
        <end position="294"/>
    </location>
</feature>
<dbReference type="EMBL" id="LNFO01004533">
    <property type="protein sequence ID" value="KUF80636.1"/>
    <property type="molecule type" value="Genomic_DNA"/>
</dbReference>
<sequence>MESPSQSPRSHRESVDVSVEDLVHPMEARVFQLSHELTQTDPDVPALSVDEVITKLNMCVRNPTHNECGMSLSDDVILFCGFYRIAETLEEVETNFRKERSSPYRRDGHLIGNLLQVLEQNEDFYPMLEGKLSDLSVNRVKAATCRLLLATVPVNSRAIVRMLDDDEMLDRVCGFATDTDPGLRCYGTGLLSVGLRDRSVADTVVNNDTPVKLLKRARMFASKLEKERQQAVKYIQDHLRLATSRHKKTVNTGGSGATKATTPQRSLKRKHSDSTSRAPSHGTEHSENTDVTVTMETEEEEPTATIPIQQSLPISTNEEDVMGSLGEDGVVMPSPEHHEEDFKRLVMLELLYTLDCLGSMGEYLEIFAPALKEDIIGTIITFLHSKNPAVISHTMTLTSHFLAHKKFSFSLVEAGGVDLLFTVFKSQQAAGQVGPLDRSLSMCLHGFASSSAVIERLVAMNPDNMLSAAFKLLSSPNDRARQNAVVFFSLTLSFKVILDYFEKHNGLYTILNIIRVGNHPKSAAQRQLAQDACLCLRQYVRMHMALVTHRLRRKLAQLNHPSNRQSNTAPVLTTATVASRIPARVPKITWSKAIDLDDKTHEQNMVFYEKYRFSASSGNSNNSWSAASGPGGAMWPPAAKLNHLRGVLVLLEVVALMCSVMQNTDPDANSSMIRVWTAERAQFCLDSLRVLTLVVPSLANEVCSTEVSLEEGASKKIGMTILLEIAMSHNPRDSELVRDALRVFCNCVSPPHHEDCWQHPLKDIRQYTLTARSMRTKKDDQTEATDPDNCSNCCSKSKDDKMLRPVRKLARERNAIKVCVYLLRYKRSVQNADAIRLLATRALLGLSRDRHISQILEKMQVGQLLSDMIRSDPVLEENADIHVRFRESALDLISHVTHRASNVVINEATDPTVRKIEKASIVANTKISYDENELLRLIHDHLVTKGLHHAASALVDEAKINVENSKESSDASSRAIEPHVNADQKVSTPHRKQTVVDQEVPSIVLSRRESGYLSGEETPRPKKLQRVSSLGSIVPELGKIQVAEGTRLSVKMSAPATHYRHSKKLMRQAFRRRHFFQDPTPTQSVTSPRVVSETACPDALQKLPINARWSANSEAATVSPSSKLDEIITHFLREQHRQCANPVTTVPPFKLLGKGSMHRCPDPPATSSNLSICSRLLRRSRTGYRVGSSAFSSYYADAGIDRYVFSRYRPYRTVGAHVGSFAWGGVSVARFFGQNQQEMLIGNHDGELRQFNIESDEVVEEWTCHSPSSAIVSLETNEATSMGLQSRLILTGAVALSELAVNEIALWDANDTSALVERWRFQGGLRPEFNHYGDRIVALDARSNEEDEGLGFAVKGAVVLDIATGDVLCDLKDAMRSNDYGAETNCCFSPCDGTILTDGMLWDARIPTRALYKFDKLSNFGCGFFHPNGNEVIVNSAVWDLRTYRLLRMVPALDKCSIKFNPSGSVLFAYYPYAGGDYLERRKTKLKSWFRVLDARDYRDITTIDLGRPVFDLSLNTKSTLLSVVEGRYLEAGDVDDDDSICRLYDIGRKRPAEDDSDAEDGQDESDTLDDDEYDDESSSDGDEMEEETDESDEETSESEEVDSSEVDEDAESDDDAAAHILAVEEDSDEDGDGSILSTHDLGYLLELPDTTYYEVHGQYSSDEDDAEENE</sequence>
<dbReference type="GO" id="GO:0005634">
    <property type="term" value="C:nucleus"/>
    <property type="evidence" value="ECO:0007669"/>
    <property type="project" value="UniProtKB-SubCell"/>
</dbReference>
<protein>
    <submittedName>
        <fullName evidence="8">VPRBP protein</fullName>
    </submittedName>
</protein>
<evidence type="ECO:0000313" key="9">
    <source>
        <dbReference type="Proteomes" id="UP000052943"/>
    </source>
</evidence>
<dbReference type="FunFam" id="2.130.10.10:FF:003648">
    <property type="entry name" value="Uncharacterized protein"/>
    <property type="match status" value="1"/>
</dbReference>
<dbReference type="GO" id="GO:0080008">
    <property type="term" value="C:Cul4-RING E3 ubiquitin ligase complex"/>
    <property type="evidence" value="ECO:0007669"/>
    <property type="project" value="TreeGrafter"/>
</dbReference>
<dbReference type="InterPro" id="IPR006594">
    <property type="entry name" value="LisH"/>
</dbReference>